<feature type="transmembrane region" description="Helical" evidence="1">
    <location>
        <begin position="246"/>
        <end position="267"/>
    </location>
</feature>
<evidence type="ECO:0000313" key="3">
    <source>
        <dbReference type="Proteomes" id="UP000297739"/>
    </source>
</evidence>
<sequence>MTLLLPPARSGGWRIALWALGLVAGLSLGLAIYYYFTGDDYTLRVQEIAQLKTVPTVLQQVQVGLDVLPVRVNGYLVTETHDVIGPFVRPEAAVALLLLVAVCLVFYLAVISTLPRLSFVAGMALLIFLLMSFNADLLGIIDSREQYFLILTLLALGVPAYVFHSFWPDVAFGQRLLTFSLLVAGLSTLLFLRSDNPIDTTALHLVSYATTSGATAVALLVLWLSIENIYGLLWFNTQAENPGSRFGILPFLLASGLYLGTLLLYYWNDGELLILPGVNLDPLLLLLPAAVISWLNLGRRATTYGEWVPFSAARYLFLILLTLAAGFLGFAFATANGPLIAAARDFTALALLAGGAAFLLYILFNFVTLIRQKLRVFRVVYEPRRLPFYIVYIVGIGSLLAVEMRNNLYVLDQVQAGYFNNVGDLTRLQSEEQSNADGLALLAERYYAESDVLDQHNHRASMGRAALYHFRSQRQNEINALRRALSRAPSEKISLRLAALYNEPGDFFDRQQVLRQGLKGTPRSARLANDLAQLYTRSALTDSVEFYLQRAEALAPDNAVVRANRLAFLVQTQQTDAARKLVAEQSKSATSASWQSTASLLNLLSGKPSAPAAVALPSPSLTTAEFAHLYHDCLRRAAVGDTSQLALLARLAQQPDNSAYLDQLTFVRALMQHYGGQVVAAQTTLLPLTTGNSSGSAYYQNLWGLWLLEQRLYASASARFAAARRTGYAEAALFRAYAQALLNQPDSARVSATQALAGNTFGTNQSARRLVSILTLDFDTQYALASDSVKAQYVVLRGNSLYPESQLPRAAALATPATRSAALLAQIPRALQAGRLAEAQQAVALFAPAPATKTAAASAWNVLRGQVYLQSQQFTVLRQMLTTGYFSRRDQPYSLYYQAVLAQQDNNRPLATQLFGRVVREAPYLEAGVLAAANFYLGRQQDMPAYNALLKGLEYNPESVGLLKAYTLAAVPAGLGEYAASSLEKLRTLLSPSEYRTFLTLYNARRATQAATATPWN</sequence>
<dbReference type="EMBL" id="SRLD01000004">
    <property type="protein sequence ID" value="TGE19239.1"/>
    <property type="molecule type" value="Genomic_DNA"/>
</dbReference>
<feature type="transmembrane region" description="Helical" evidence="1">
    <location>
        <begin position="176"/>
        <end position="193"/>
    </location>
</feature>
<keyword evidence="1" id="KW-1133">Transmembrane helix</keyword>
<keyword evidence="3" id="KW-1185">Reference proteome</keyword>
<evidence type="ECO:0008006" key="4">
    <source>
        <dbReference type="Google" id="ProtNLM"/>
    </source>
</evidence>
<comment type="caution">
    <text evidence="2">The sequence shown here is derived from an EMBL/GenBank/DDBJ whole genome shotgun (WGS) entry which is preliminary data.</text>
</comment>
<dbReference type="Proteomes" id="UP000297739">
    <property type="component" value="Unassembled WGS sequence"/>
</dbReference>
<keyword evidence="1" id="KW-0472">Membrane</keyword>
<feature type="transmembrane region" description="Helical" evidence="1">
    <location>
        <begin position="205"/>
        <end position="226"/>
    </location>
</feature>
<dbReference type="AlphaFoldDB" id="A0A4Z0PSN5"/>
<dbReference type="OrthoDB" id="973593at2"/>
<evidence type="ECO:0000256" key="1">
    <source>
        <dbReference type="SAM" id="Phobius"/>
    </source>
</evidence>
<gene>
    <name evidence="2" type="ORF">E5J99_03085</name>
</gene>
<name>A0A4Z0PSN5_9BACT</name>
<keyword evidence="1" id="KW-0812">Transmembrane</keyword>
<organism evidence="2 3">
    <name type="scientific">Hymenobacter elongatus</name>
    <dbReference type="NCBI Taxonomy" id="877208"/>
    <lineage>
        <taxon>Bacteria</taxon>
        <taxon>Pseudomonadati</taxon>
        <taxon>Bacteroidota</taxon>
        <taxon>Cytophagia</taxon>
        <taxon>Cytophagales</taxon>
        <taxon>Hymenobacteraceae</taxon>
        <taxon>Hymenobacter</taxon>
    </lineage>
</organism>
<reference evidence="2 3" key="1">
    <citation type="submission" date="2019-04" db="EMBL/GenBank/DDBJ databases">
        <authorList>
            <person name="Feng G."/>
            <person name="Zhang J."/>
            <person name="Zhu H."/>
        </authorList>
    </citation>
    <scope>NUCLEOTIDE SEQUENCE [LARGE SCALE GENOMIC DNA]</scope>
    <source>
        <strain evidence="2 3">JCM 17223</strain>
    </source>
</reference>
<protein>
    <recommendedName>
        <fullName evidence="4">Tetratricopeptide repeat protein</fullName>
    </recommendedName>
</protein>
<proteinExistence type="predicted"/>
<feature type="transmembrane region" description="Helical" evidence="1">
    <location>
        <begin position="117"/>
        <end position="141"/>
    </location>
</feature>
<feature type="transmembrane region" description="Helical" evidence="1">
    <location>
        <begin position="315"/>
        <end position="334"/>
    </location>
</feature>
<feature type="transmembrane region" description="Helical" evidence="1">
    <location>
        <begin position="346"/>
        <end position="366"/>
    </location>
</feature>
<dbReference type="InterPro" id="IPR011990">
    <property type="entry name" value="TPR-like_helical_dom_sf"/>
</dbReference>
<dbReference type="Gene3D" id="1.25.40.10">
    <property type="entry name" value="Tetratricopeptide repeat domain"/>
    <property type="match status" value="1"/>
</dbReference>
<feature type="transmembrane region" description="Helical" evidence="1">
    <location>
        <begin position="273"/>
        <end position="295"/>
    </location>
</feature>
<dbReference type="RefSeq" id="WP_135496250.1">
    <property type="nucleotide sequence ID" value="NZ_SRLD01000004.1"/>
</dbReference>
<evidence type="ECO:0000313" key="2">
    <source>
        <dbReference type="EMBL" id="TGE19239.1"/>
    </source>
</evidence>
<accession>A0A4Z0PSN5</accession>
<feature type="transmembrane region" description="Helical" evidence="1">
    <location>
        <begin position="12"/>
        <end position="36"/>
    </location>
</feature>
<feature type="transmembrane region" description="Helical" evidence="1">
    <location>
        <begin position="92"/>
        <end position="110"/>
    </location>
</feature>
<dbReference type="SUPFAM" id="SSF48452">
    <property type="entry name" value="TPR-like"/>
    <property type="match status" value="1"/>
</dbReference>
<feature type="transmembrane region" description="Helical" evidence="1">
    <location>
        <begin position="147"/>
        <end position="164"/>
    </location>
</feature>